<dbReference type="InterPro" id="IPR011006">
    <property type="entry name" value="CheY-like_superfamily"/>
</dbReference>
<dbReference type="EMBL" id="JAIRBM010000018">
    <property type="protein sequence ID" value="MBZ6078431.1"/>
    <property type="molecule type" value="Genomic_DNA"/>
</dbReference>
<evidence type="ECO:0000313" key="3">
    <source>
        <dbReference type="EMBL" id="MBZ6078431.1"/>
    </source>
</evidence>
<dbReference type="RefSeq" id="WP_224315182.1">
    <property type="nucleotide sequence ID" value="NZ_JAIRBM010000018.1"/>
</dbReference>
<keyword evidence="4" id="KW-1185">Reference proteome</keyword>
<dbReference type="Gene3D" id="3.40.50.2300">
    <property type="match status" value="1"/>
</dbReference>
<keyword evidence="1" id="KW-0597">Phosphoprotein</keyword>
<evidence type="ECO:0000313" key="4">
    <source>
        <dbReference type="Proteomes" id="UP000704176"/>
    </source>
</evidence>
<proteinExistence type="predicted"/>
<organism evidence="3 4">
    <name type="scientific">Microvirga puerhi</name>
    <dbReference type="NCBI Taxonomy" id="2876078"/>
    <lineage>
        <taxon>Bacteria</taxon>
        <taxon>Pseudomonadati</taxon>
        <taxon>Pseudomonadota</taxon>
        <taxon>Alphaproteobacteria</taxon>
        <taxon>Hyphomicrobiales</taxon>
        <taxon>Methylobacteriaceae</taxon>
        <taxon>Microvirga</taxon>
    </lineage>
</organism>
<accession>A0ABS7VSA2</accession>
<feature type="domain" description="Response regulatory" evidence="2">
    <location>
        <begin position="6"/>
        <end position="117"/>
    </location>
</feature>
<feature type="modified residue" description="4-aspartylphosphate" evidence="1">
    <location>
        <position position="56"/>
    </location>
</feature>
<name>A0ABS7VSA2_9HYPH</name>
<dbReference type="GO" id="GO:0016301">
    <property type="term" value="F:kinase activity"/>
    <property type="evidence" value="ECO:0007669"/>
    <property type="project" value="UniProtKB-KW"/>
</dbReference>
<gene>
    <name evidence="3" type="ORF">K9B37_19425</name>
</gene>
<evidence type="ECO:0000259" key="2">
    <source>
        <dbReference type="PROSITE" id="PS50110"/>
    </source>
</evidence>
<evidence type="ECO:0000256" key="1">
    <source>
        <dbReference type="PROSITE-ProRule" id="PRU00169"/>
    </source>
</evidence>
<dbReference type="Proteomes" id="UP000704176">
    <property type="component" value="Unassembled WGS sequence"/>
</dbReference>
<keyword evidence="3" id="KW-0418">Kinase</keyword>
<dbReference type="PROSITE" id="PS50110">
    <property type="entry name" value="RESPONSE_REGULATORY"/>
    <property type="match status" value="1"/>
</dbReference>
<sequence length="132" mass="14376">MTARPLCLIAEDQGPVGLTLAAQLDDAGFGVVSALPDNRSILHWLTQNRPDVALLDFMLRDGPCVPVARALKARGIPFAIYSGMPPRGRLPAELQGVPWLNKPARREQIAETLGALFEHKGAENSPRTTFEH</sequence>
<reference evidence="3 4" key="1">
    <citation type="submission" date="2021-09" db="EMBL/GenBank/DDBJ databases">
        <title>The complete genome sequence of a new microorganism.</title>
        <authorList>
            <person name="Zi Z."/>
        </authorList>
    </citation>
    <scope>NUCLEOTIDE SEQUENCE [LARGE SCALE GENOMIC DNA]</scope>
    <source>
        <strain evidence="3 4">WGZ8</strain>
    </source>
</reference>
<protein>
    <submittedName>
        <fullName evidence="3">Histidine kinase</fullName>
    </submittedName>
</protein>
<keyword evidence="3" id="KW-0808">Transferase</keyword>
<dbReference type="SUPFAM" id="SSF52172">
    <property type="entry name" value="CheY-like"/>
    <property type="match status" value="1"/>
</dbReference>
<dbReference type="InterPro" id="IPR001789">
    <property type="entry name" value="Sig_transdc_resp-reg_receiver"/>
</dbReference>
<comment type="caution">
    <text evidence="3">The sequence shown here is derived from an EMBL/GenBank/DDBJ whole genome shotgun (WGS) entry which is preliminary data.</text>
</comment>